<gene>
    <name evidence="2" type="ORF">KHM83_14630</name>
</gene>
<dbReference type="Proteomes" id="UP000746471">
    <property type="component" value="Unassembled WGS sequence"/>
</dbReference>
<evidence type="ECO:0000313" key="3">
    <source>
        <dbReference type="Proteomes" id="UP000746471"/>
    </source>
</evidence>
<dbReference type="PROSITE" id="PS51186">
    <property type="entry name" value="GNAT"/>
    <property type="match status" value="1"/>
</dbReference>
<protein>
    <submittedName>
        <fullName evidence="2">GNAT family N-acetyltransferase</fullName>
        <ecNumber evidence="2">2.3.1.-</ecNumber>
    </submittedName>
</protein>
<dbReference type="EMBL" id="JAHBCL010000027">
    <property type="protein sequence ID" value="MBS7527918.1"/>
    <property type="molecule type" value="Genomic_DNA"/>
</dbReference>
<proteinExistence type="predicted"/>
<dbReference type="InterPro" id="IPR016181">
    <property type="entry name" value="Acyl_CoA_acyltransferase"/>
</dbReference>
<dbReference type="Gene3D" id="3.40.630.30">
    <property type="match status" value="1"/>
</dbReference>
<comment type="caution">
    <text evidence="2">The sequence shown here is derived from an EMBL/GenBank/DDBJ whole genome shotgun (WGS) entry which is preliminary data.</text>
</comment>
<dbReference type="GO" id="GO:0016746">
    <property type="term" value="F:acyltransferase activity"/>
    <property type="evidence" value="ECO:0007669"/>
    <property type="project" value="UniProtKB-KW"/>
</dbReference>
<name>A0ABS5PRX4_9FIRM</name>
<reference evidence="2 3" key="1">
    <citation type="submission" date="2021-05" db="EMBL/GenBank/DDBJ databases">
        <title>Fusibacter ferrireducens sp. nov., an anaerobic, sulfur- and Fe-reducing bacterium isolated from the mangrove sediment.</title>
        <authorList>
            <person name="Qiu D."/>
        </authorList>
    </citation>
    <scope>NUCLEOTIDE SEQUENCE [LARGE SCALE GENOMIC DNA]</scope>
    <source>
        <strain evidence="2 3">DSM 12116</strain>
    </source>
</reference>
<dbReference type="InterPro" id="IPR000182">
    <property type="entry name" value="GNAT_dom"/>
</dbReference>
<dbReference type="SUPFAM" id="SSF55729">
    <property type="entry name" value="Acyl-CoA N-acyltransferases (Nat)"/>
    <property type="match status" value="1"/>
</dbReference>
<dbReference type="RefSeq" id="WP_213237777.1">
    <property type="nucleotide sequence ID" value="NZ_JAHBCL010000027.1"/>
</dbReference>
<feature type="domain" description="N-acetyltransferase" evidence="1">
    <location>
        <begin position="132"/>
        <end position="269"/>
    </location>
</feature>
<dbReference type="EC" id="2.3.1.-" evidence="2"/>
<organism evidence="2 3">
    <name type="scientific">Fusibacter paucivorans</name>
    <dbReference type="NCBI Taxonomy" id="76009"/>
    <lineage>
        <taxon>Bacteria</taxon>
        <taxon>Bacillati</taxon>
        <taxon>Bacillota</taxon>
        <taxon>Clostridia</taxon>
        <taxon>Eubacteriales</taxon>
        <taxon>Eubacteriales Family XII. Incertae Sedis</taxon>
        <taxon>Fusibacter</taxon>
    </lineage>
</organism>
<keyword evidence="2" id="KW-0012">Acyltransferase</keyword>
<dbReference type="Pfam" id="PF00583">
    <property type="entry name" value="Acetyltransf_1"/>
    <property type="match status" value="1"/>
</dbReference>
<accession>A0ABS5PRX4</accession>
<keyword evidence="3" id="KW-1185">Reference proteome</keyword>
<keyword evidence="2" id="KW-0808">Transferase</keyword>
<sequence length="269" mass="30248">MIRKLTAADTEMTMAFLSEEPSINLFLIGDIEAFGFDTDFQEVWGQFDDQHELEGVLLRYRESFIPYFKKEVFDVSAFKAIIAQFPDPKVISGEKRRVAPFEGFLPNNVTKETYFCEIAAIEKLNDRHDVSANIQVAQPKDAARVVELIDQIEEFAGTRTTVEATAHKIETRTGRIYYIENEDGVMTAVAQTSAENSISAMIVGVATLPAYRNKGYVSACMSALCRDVMEEGKTLCLFYDNPKAGSIYHRLGFETIGMWTMIKPMPSSL</sequence>
<evidence type="ECO:0000313" key="2">
    <source>
        <dbReference type="EMBL" id="MBS7527918.1"/>
    </source>
</evidence>
<evidence type="ECO:0000259" key="1">
    <source>
        <dbReference type="PROSITE" id="PS51186"/>
    </source>
</evidence>